<evidence type="ECO:0000256" key="1">
    <source>
        <dbReference type="SAM" id="SignalP"/>
    </source>
</evidence>
<protein>
    <submittedName>
        <fullName evidence="2">Uncharacterized protein</fullName>
    </submittedName>
</protein>
<gene>
    <name evidence="2" type="ORF">EGX47_20110</name>
</gene>
<sequence>MMKLINNLIIMLTVVLSNVAYADGPTKFPSVTDMIQQLNDFSTDNGTFKVISKKPLHIQLSPEVLPNDLKSVISEQTERAAIYGIYRSFIHTDVDKITVTAIPKIYSKDDYVSADKVTITKTRAQALNDIQKFIPVTGFSELTISDEYGHDETSKEYKQIYFNDQGGAGLNKFFKYISKK</sequence>
<reference evidence="2" key="1">
    <citation type="submission" date="2018-11" db="EMBL/GenBank/DDBJ databases">
        <title>FDA dAtabase for Regulatory Grade micrObial Sequences (FDA-ARGOS): Supporting development and validation of Infectious Disease Dx tests.</title>
        <authorList>
            <person name="Bliska J."/>
            <person name="Cleland M.-M."/>
            <person name="Tallon L."/>
            <person name="Sadzewicz L."/>
            <person name="Zhao X."/>
            <person name="Vavikolanu K."/>
            <person name="Mehta A."/>
            <person name="Aluvathingal J."/>
            <person name="Nadendla S."/>
            <person name="Yan Y."/>
            <person name="Sichtig H."/>
        </authorList>
    </citation>
    <scope>NUCLEOTIDE SEQUENCE [LARGE SCALE GENOMIC DNA]</scope>
    <source>
        <strain evidence="2">FDAARGOS_581</strain>
    </source>
</reference>
<feature type="chain" id="PRO_5046019352" evidence="1">
    <location>
        <begin position="23"/>
        <end position="180"/>
    </location>
</feature>
<dbReference type="EMBL" id="CP033713">
    <property type="protein sequence ID" value="AYW93393.1"/>
    <property type="molecule type" value="Genomic_DNA"/>
</dbReference>
<evidence type="ECO:0000313" key="3">
    <source>
        <dbReference type="Proteomes" id="UP000268669"/>
    </source>
</evidence>
<proteinExistence type="predicted"/>
<name>A0ABM7AMP5_YERPU</name>
<dbReference type="RefSeq" id="WP_032466344.1">
    <property type="nucleotide sequence ID" value="NZ_AP031361.1"/>
</dbReference>
<keyword evidence="1" id="KW-0732">Signal</keyword>
<keyword evidence="3" id="KW-1185">Reference proteome</keyword>
<feature type="signal peptide" evidence="1">
    <location>
        <begin position="1"/>
        <end position="22"/>
    </location>
</feature>
<organism evidence="2 3">
    <name type="scientific">Yersinia pseudotuberculosis</name>
    <dbReference type="NCBI Taxonomy" id="633"/>
    <lineage>
        <taxon>Bacteria</taxon>
        <taxon>Pseudomonadati</taxon>
        <taxon>Pseudomonadota</taxon>
        <taxon>Gammaproteobacteria</taxon>
        <taxon>Enterobacterales</taxon>
        <taxon>Yersiniaceae</taxon>
        <taxon>Yersinia</taxon>
    </lineage>
</organism>
<accession>A0ABM7AMP5</accession>
<evidence type="ECO:0000313" key="2">
    <source>
        <dbReference type="EMBL" id="AYW93393.1"/>
    </source>
</evidence>
<dbReference type="Proteomes" id="UP000268669">
    <property type="component" value="Chromosome"/>
</dbReference>